<sequence>MGFLALPSLDVLDYDKESLLNLIIETVTTQQLRLPTAIAKETWIWNGHKVQYAVQGVGRPLLLIHGFGASIGHWRKNIPALAEGGYRVFALDLLGFGGSDKAPLNYTLELWEELITDFWTEHIQEPTVFIGNSIGALLSLMLVANHPEKSAGGVLINCAGGLNHRPEELNPPLRLVMGTFSKLVSSPTVGTFLFNRIRQKHRIRNTLRQVYRNREAITDELVDLLYEPSCDVGAQKVFASILTAPPGTPPSEILPNVTHPLLVLWGEDDPWTPIAGSRIFQQSHPDRTITFKSIPNTGHCPHDERPEVVNPLILDWLKTSLSGNSNP</sequence>
<dbReference type="Proteomes" id="UP000010367">
    <property type="component" value="Chromosome"/>
</dbReference>
<dbReference type="GO" id="GO:0016746">
    <property type="term" value="F:acyltransferase activity"/>
    <property type="evidence" value="ECO:0007669"/>
    <property type="project" value="UniProtKB-KW"/>
</dbReference>
<dbReference type="InterPro" id="IPR000073">
    <property type="entry name" value="AB_hydrolase_1"/>
</dbReference>
<dbReference type="FunCoup" id="K9TRR6">
    <property type="interactions" value="282"/>
</dbReference>
<feature type="domain" description="AB hydrolase-1" evidence="1">
    <location>
        <begin position="61"/>
        <end position="310"/>
    </location>
</feature>
<gene>
    <name evidence="2" type="ORF">Oscil6304_5199</name>
</gene>
<dbReference type="InterPro" id="IPR029058">
    <property type="entry name" value="AB_hydrolase_fold"/>
</dbReference>
<dbReference type="InterPro" id="IPR000639">
    <property type="entry name" value="Epox_hydrolase-like"/>
</dbReference>
<dbReference type="EMBL" id="CP003607">
    <property type="protein sequence ID" value="AFY84699.1"/>
    <property type="molecule type" value="Genomic_DNA"/>
</dbReference>
<reference evidence="2 3" key="1">
    <citation type="submission" date="2012-06" db="EMBL/GenBank/DDBJ databases">
        <title>Finished chromosome of genome of Oscillatoria acuminata PCC 6304.</title>
        <authorList>
            <consortium name="US DOE Joint Genome Institute"/>
            <person name="Gugger M."/>
            <person name="Coursin T."/>
            <person name="Rippka R."/>
            <person name="Tandeau De Marsac N."/>
            <person name="Huntemann M."/>
            <person name="Wei C.-L."/>
            <person name="Han J."/>
            <person name="Detter J.C."/>
            <person name="Han C."/>
            <person name="Tapia R."/>
            <person name="Davenport K."/>
            <person name="Daligault H."/>
            <person name="Erkkila T."/>
            <person name="Gu W."/>
            <person name="Munk A.C.C."/>
            <person name="Teshima H."/>
            <person name="Xu Y."/>
            <person name="Chain P."/>
            <person name="Chen A."/>
            <person name="Krypides N."/>
            <person name="Mavromatis K."/>
            <person name="Markowitz V."/>
            <person name="Szeto E."/>
            <person name="Ivanova N."/>
            <person name="Mikhailova N."/>
            <person name="Ovchinnikova G."/>
            <person name="Pagani I."/>
            <person name="Pati A."/>
            <person name="Goodwin L."/>
            <person name="Peters L."/>
            <person name="Pitluck S."/>
            <person name="Woyke T."/>
            <person name="Kerfeld C."/>
        </authorList>
    </citation>
    <scope>NUCLEOTIDE SEQUENCE [LARGE SCALE GENOMIC DNA]</scope>
    <source>
        <strain evidence="2 3">PCC 6304</strain>
    </source>
</reference>
<dbReference type="PANTHER" id="PTHR46438">
    <property type="entry name" value="ALPHA/BETA-HYDROLASES SUPERFAMILY PROTEIN"/>
    <property type="match status" value="1"/>
</dbReference>
<name>K9TRR6_9CYAN</name>
<accession>K9TRR6</accession>
<evidence type="ECO:0000313" key="2">
    <source>
        <dbReference type="EMBL" id="AFY84699.1"/>
    </source>
</evidence>
<dbReference type="InParanoid" id="K9TRR6"/>
<keyword evidence="2" id="KW-0378">Hydrolase</keyword>
<dbReference type="GO" id="GO:0016787">
    <property type="term" value="F:hydrolase activity"/>
    <property type="evidence" value="ECO:0007669"/>
    <property type="project" value="UniProtKB-KW"/>
</dbReference>
<dbReference type="Gene3D" id="3.40.50.1820">
    <property type="entry name" value="alpha/beta hydrolase"/>
    <property type="match status" value="1"/>
</dbReference>
<dbReference type="KEGG" id="oac:Oscil6304_5199"/>
<organism evidence="2 3">
    <name type="scientific">Oscillatoria acuminata PCC 6304</name>
    <dbReference type="NCBI Taxonomy" id="56110"/>
    <lineage>
        <taxon>Bacteria</taxon>
        <taxon>Bacillati</taxon>
        <taxon>Cyanobacteriota</taxon>
        <taxon>Cyanophyceae</taxon>
        <taxon>Oscillatoriophycideae</taxon>
        <taxon>Oscillatoriales</taxon>
        <taxon>Oscillatoriaceae</taxon>
        <taxon>Oscillatoria</taxon>
    </lineage>
</organism>
<dbReference type="PRINTS" id="PR00412">
    <property type="entry name" value="EPOXHYDRLASE"/>
</dbReference>
<keyword evidence="3" id="KW-1185">Reference proteome</keyword>
<dbReference type="HOGENOM" id="CLU_020336_13_4_3"/>
<dbReference type="Pfam" id="PF12697">
    <property type="entry name" value="Abhydrolase_6"/>
    <property type="match status" value="1"/>
</dbReference>
<dbReference type="eggNOG" id="COG2267">
    <property type="taxonomic scope" value="Bacteria"/>
</dbReference>
<dbReference type="SUPFAM" id="SSF53474">
    <property type="entry name" value="alpha/beta-Hydrolases"/>
    <property type="match status" value="1"/>
</dbReference>
<evidence type="ECO:0000259" key="1">
    <source>
        <dbReference type="Pfam" id="PF12697"/>
    </source>
</evidence>
<dbReference type="PATRIC" id="fig|56110.3.peg.6359"/>
<evidence type="ECO:0000313" key="3">
    <source>
        <dbReference type="Proteomes" id="UP000010367"/>
    </source>
</evidence>
<proteinExistence type="predicted"/>
<dbReference type="PRINTS" id="PR00111">
    <property type="entry name" value="ABHYDROLASE"/>
</dbReference>
<protein>
    <submittedName>
        <fullName evidence="2">Putative hydrolase or acyltransferase of alpha/beta superfamily</fullName>
    </submittedName>
</protein>
<keyword evidence="2" id="KW-0012">Acyltransferase</keyword>
<dbReference type="AlphaFoldDB" id="K9TRR6"/>
<dbReference type="PANTHER" id="PTHR46438:SF2">
    <property type="entry name" value="ALPHA_BETA-HYDROLASES SUPERFAMILY PROTEIN"/>
    <property type="match status" value="1"/>
</dbReference>
<keyword evidence="2" id="KW-0808">Transferase</keyword>
<dbReference type="STRING" id="56110.Oscil6304_5199"/>